<reference evidence="2" key="2">
    <citation type="submission" date="2021-02" db="EMBL/GenBank/DDBJ databases">
        <authorList>
            <person name="Kimball J.A."/>
            <person name="Haas M.W."/>
            <person name="Macchietto M."/>
            <person name="Kono T."/>
            <person name="Duquette J."/>
            <person name="Shao M."/>
        </authorList>
    </citation>
    <scope>NUCLEOTIDE SEQUENCE</scope>
    <source>
        <tissue evidence="2">Fresh leaf tissue</tissue>
    </source>
</reference>
<organism evidence="2 3">
    <name type="scientific">Zizania palustris</name>
    <name type="common">Northern wild rice</name>
    <dbReference type="NCBI Taxonomy" id="103762"/>
    <lineage>
        <taxon>Eukaryota</taxon>
        <taxon>Viridiplantae</taxon>
        <taxon>Streptophyta</taxon>
        <taxon>Embryophyta</taxon>
        <taxon>Tracheophyta</taxon>
        <taxon>Spermatophyta</taxon>
        <taxon>Magnoliopsida</taxon>
        <taxon>Liliopsida</taxon>
        <taxon>Poales</taxon>
        <taxon>Poaceae</taxon>
        <taxon>BOP clade</taxon>
        <taxon>Oryzoideae</taxon>
        <taxon>Oryzeae</taxon>
        <taxon>Zizaniinae</taxon>
        <taxon>Zizania</taxon>
    </lineage>
</organism>
<dbReference type="PANTHER" id="PTHR45125:SF28">
    <property type="entry name" value="OS02G0603500 PROTEIN"/>
    <property type="match status" value="1"/>
</dbReference>
<evidence type="ECO:0000313" key="2">
    <source>
        <dbReference type="EMBL" id="KAG8100128.1"/>
    </source>
</evidence>
<keyword evidence="3" id="KW-1185">Reference proteome</keyword>
<protein>
    <submittedName>
        <fullName evidence="2">Uncharacterized protein</fullName>
    </submittedName>
</protein>
<evidence type="ECO:0000256" key="1">
    <source>
        <dbReference type="SAM" id="MobiDB-lite"/>
    </source>
</evidence>
<feature type="region of interest" description="Disordered" evidence="1">
    <location>
        <begin position="126"/>
        <end position="165"/>
    </location>
</feature>
<comment type="caution">
    <text evidence="2">The sequence shown here is derived from an EMBL/GenBank/DDBJ whole genome shotgun (WGS) entry which is preliminary data.</text>
</comment>
<dbReference type="PANTHER" id="PTHR45125">
    <property type="entry name" value="F21J9.4-RELATED"/>
    <property type="match status" value="1"/>
</dbReference>
<gene>
    <name evidence="2" type="ORF">GUJ93_ZPchr0013g36112</name>
</gene>
<dbReference type="AlphaFoldDB" id="A0A8J5X4R7"/>
<feature type="region of interest" description="Disordered" evidence="1">
    <location>
        <begin position="1"/>
        <end position="29"/>
    </location>
</feature>
<evidence type="ECO:0000313" key="3">
    <source>
        <dbReference type="Proteomes" id="UP000729402"/>
    </source>
</evidence>
<dbReference type="Proteomes" id="UP000729402">
    <property type="component" value="Unassembled WGS sequence"/>
</dbReference>
<dbReference type="OrthoDB" id="680504at2759"/>
<accession>A0A8J5X4R7</accession>
<proteinExistence type="predicted"/>
<sequence length="165" mass="18419">MRMTREVAASCNAPRPHGRRVNNRRDAPGAASIDDACSRVTTLLGILRSSNSLEHRWGIIAKDCQKFLGFFEEVGCHHPSFIPQQEHLLEAQAIYADNDTKKKGFAFIHCWLKVRHCPKFIALQPSKKPRTSNSVSFDINDGEDDGNGIHDSNEKSACSSKDDIL</sequence>
<reference evidence="2" key="1">
    <citation type="journal article" date="2021" name="bioRxiv">
        <title>Whole Genome Assembly and Annotation of Northern Wild Rice, Zizania palustris L., Supports a Whole Genome Duplication in the Zizania Genus.</title>
        <authorList>
            <person name="Haas M."/>
            <person name="Kono T."/>
            <person name="Macchietto M."/>
            <person name="Millas R."/>
            <person name="McGilp L."/>
            <person name="Shao M."/>
            <person name="Duquette J."/>
            <person name="Hirsch C.N."/>
            <person name="Kimball J."/>
        </authorList>
    </citation>
    <scope>NUCLEOTIDE SEQUENCE</scope>
    <source>
        <tissue evidence="2">Fresh leaf tissue</tissue>
    </source>
</reference>
<feature type="compositionally biased region" description="Basic and acidic residues" evidence="1">
    <location>
        <begin position="147"/>
        <end position="165"/>
    </location>
</feature>
<name>A0A8J5X4R7_ZIZPA</name>
<dbReference type="EMBL" id="JAAALK010000079">
    <property type="protein sequence ID" value="KAG8100128.1"/>
    <property type="molecule type" value="Genomic_DNA"/>
</dbReference>